<accession>A0AAE1GIM2</accession>
<dbReference type="Proteomes" id="UP001286313">
    <property type="component" value="Unassembled WGS sequence"/>
</dbReference>
<organism evidence="1 2">
    <name type="scientific">Petrolisthes cinctipes</name>
    <name type="common">Flat porcelain crab</name>
    <dbReference type="NCBI Taxonomy" id="88211"/>
    <lineage>
        <taxon>Eukaryota</taxon>
        <taxon>Metazoa</taxon>
        <taxon>Ecdysozoa</taxon>
        <taxon>Arthropoda</taxon>
        <taxon>Crustacea</taxon>
        <taxon>Multicrustacea</taxon>
        <taxon>Malacostraca</taxon>
        <taxon>Eumalacostraca</taxon>
        <taxon>Eucarida</taxon>
        <taxon>Decapoda</taxon>
        <taxon>Pleocyemata</taxon>
        <taxon>Anomura</taxon>
        <taxon>Galatheoidea</taxon>
        <taxon>Porcellanidae</taxon>
        <taxon>Petrolisthes</taxon>
    </lineage>
</organism>
<dbReference type="AlphaFoldDB" id="A0AAE1GIM2"/>
<gene>
    <name evidence="1" type="ORF">Pcinc_002745</name>
</gene>
<protein>
    <submittedName>
        <fullName evidence="1">Uncharacterized protein</fullName>
    </submittedName>
</protein>
<proteinExistence type="predicted"/>
<reference evidence="1" key="1">
    <citation type="submission" date="2023-10" db="EMBL/GenBank/DDBJ databases">
        <title>Genome assemblies of two species of porcelain crab, Petrolisthes cinctipes and Petrolisthes manimaculis (Anomura: Porcellanidae).</title>
        <authorList>
            <person name="Angst P."/>
        </authorList>
    </citation>
    <scope>NUCLEOTIDE SEQUENCE</scope>
    <source>
        <strain evidence="1">PB745_01</strain>
        <tissue evidence="1">Gill</tissue>
    </source>
</reference>
<sequence>MMLVMVMVSFSTQQENTGEGACSGSCQRMDRTGRCRTLFNCVVTEPSIFHQPCRRHCYSLVRGRCRLKFSCLLGR</sequence>
<dbReference type="EMBL" id="JAWQEG010000208">
    <property type="protein sequence ID" value="KAK3893445.1"/>
    <property type="molecule type" value="Genomic_DNA"/>
</dbReference>
<evidence type="ECO:0000313" key="2">
    <source>
        <dbReference type="Proteomes" id="UP001286313"/>
    </source>
</evidence>
<keyword evidence="2" id="KW-1185">Reference proteome</keyword>
<name>A0AAE1GIM2_PETCI</name>
<evidence type="ECO:0000313" key="1">
    <source>
        <dbReference type="EMBL" id="KAK3893445.1"/>
    </source>
</evidence>
<comment type="caution">
    <text evidence="1">The sequence shown here is derived from an EMBL/GenBank/DDBJ whole genome shotgun (WGS) entry which is preliminary data.</text>
</comment>